<dbReference type="AlphaFoldDB" id="A0A3N4JL62"/>
<proteinExistence type="predicted"/>
<sequence>MTWGWRWIIFFFSRLPFFFLEHSGKIWWLGKGSIRLRLACLLLSFFSWLDSPPTSKKAGREEGIEYHTGREI</sequence>
<organism evidence="2 3">
    <name type="scientific">Choiromyces venosus 120613-1</name>
    <dbReference type="NCBI Taxonomy" id="1336337"/>
    <lineage>
        <taxon>Eukaryota</taxon>
        <taxon>Fungi</taxon>
        <taxon>Dikarya</taxon>
        <taxon>Ascomycota</taxon>
        <taxon>Pezizomycotina</taxon>
        <taxon>Pezizomycetes</taxon>
        <taxon>Pezizales</taxon>
        <taxon>Tuberaceae</taxon>
        <taxon>Choiromyces</taxon>
    </lineage>
</organism>
<feature type="compositionally biased region" description="Basic and acidic residues" evidence="1">
    <location>
        <begin position="58"/>
        <end position="72"/>
    </location>
</feature>
<dbReference type="EMBL" id="ML120399">
    <property type="protein sequence ID" value="RPA98017.1"/>
    <property type="molecule type" value="Genomic_DNA"/>
</dbReference>
<protein>
    <submittedName>
        <fullName evidence="2">Uncharacterized protein</fullName>
    </submittedName>
</protein>
<name>A0A3N4JL62_9PEZI</name>
<reference evidence="2 3" key="1">
    <citation type="journal article" date="2018" name="Nat. Ecol. Evol.">
        <title>Pezizomycetes genomes reveal the molecular basis of ectomycorrhizal truffle lifestyle.</title>
        <authorList>
            <person name="Murat C."/>
            <person name="Payen T."/>
            <person name="Noel B."/>
            <person name="Kuo A."/>
            <person name="Morin E."/>
            <person name="Chen J."/>
            <person name="Kohler A."/>
            <person name="Krizsan K."/>
            <person name="Balestrini R."/>
            <person name="Da Silva C."/>
            <person name="Montanini B."/>
            <person name="Hainaut M."/>
            <person name="Levati E."/>
            <person name="Barry K.W."/>
            <person name="Belfiori B."/>
            <person name="Cichocki N."/>
            <person name="Clum A."/>
            <person name="Dockter R.B."/>
            <person name="Fauchery L."/>
            <person name="Guy J."/>
            <person name="Iotti M."/>
            <person name="Le Tacon F."/>
            <person name="Lindquist E.A."/>
            <person name="Lipzen A."/>
            <person name="Malagnac F."/>
            <person name="Mello A."/>
            <person name="Molinier V."/>
            <person name="Miyauchi S."/>
            <person name="Poulain J."/>
            <person name="Riccioni C."/>
            <person name="Rubini A."/>
            <person name="Sitrit Y."/>
            <person name="Splivallo R."/>
            <person name="Traeger S."/>
            <person name="Wang M."/>
            <person name="Zifcakova L."/>
            <person name="Wipf D."/>
            <person name="Zambonelli A."/>
            <person name="Paolocci F."/>
            <person name="Nowrousian M."/>
            <person name="Ottonello S."/>
            <person name="Baldrian P."/>
            <person name="Spatafora J.W."/>
            <person name="Henrissat B."/>
            <person name="Nagy L.G."/>
            <person name="Aury J.M."/>
            <person name="Wincker P."/>
            <person name="Grigoriev I.V."/>
            <person name="Bonfante P."/>
            <person name="Martin F.M."/>
        </authorList>
    </citation>
    <scope>NUCLEOTIDE SEQUENCE [LARGE SCALE GENOMIC DNA]</scope>
    <source>
        <strain evidence="2 3">120613-1</strain>
    </source>
</reference>
<evidence type="ECO:0000313" key="2">
    <source>
        <dbReference type="EMBL" id="RPA98017.1"/>
    </source>
</evidence>
<evidence type="ECO:0000256" key="1">
    <source>
        <dbReference type="SAM" id="MobiDB-lite"/>
    </source>
</evidence>
<dbReference type="Proteomes" id="UP000276215">
    <property type="component" value="Unassembled WGS sequence"/>
</dbReference>
<keyword evidence="3" id="KW-1185">Reference proteome</keyword>
<accession>A0A3N4JL62</accession>
<evidence type="ECO:0000313" key="3">
    <source>
        <dbReference type="Proteomes" id="UP000276215"/>
    </source>
</evidence>
<gene>
    <name evidence="2" type="ORF">L873DRAFT_1808855</name>
</gene>
<feature type="region of interest" description="Disordered" evidence="1">
    <location>
        <begin position="53"/>
        <end position="72"/>
    </location>
</feature>